<gene>
    <name evidence="2" type="ORF">FG87_32830</name>
</gene>
<name>A0ABR4Z725_9NOCA</name>
<accession>A0ABR4Z725</accession>
<dbReference type="Pfam" id="PF13560">
    <property type="entry name" value="HTH_31"/>
    <property type="match status" value="1"/>
</dbReference>
<keyword evidence="3" id="KW-1185">Reference proteome</keyword>
<comment type="caution">
    <text evidence="2">The sequence shown here is derived from an EMBL/GenBank/DDBJ whole genome shotgun (WGS) entry which is preliminary data.</text>
</comment>
<dbReference type="PROSITE" id="PS50943">
    <property type="entry name" value="HTH_CROC1"/>
    <property type="match status" value="1"/>
</dbReference>
<protein>
    <submittedName>
        <fullName evidence="2">Cro/Cl family transcriptional regulator</fullName>
    </submittedName>
</protein>
<reference evidence="2 3" key="1">
    <citation type="journal article" date="2014" name="Int. J. Syst. Evol. Microbiol.">
        <title>Nocardia vulneris sp. nov., isolated from wounds of human patients in North America.</title>
        <authorList>
            <person name="Lasker B.A."/>
            <person name="Bell M."/>
            <person name="Klenk H.P."/>
            <person name="Sproer C."/>
            <person name="Schumann C."/>
            <person name="Schumann P."/>
            <person name="Brown J.M."/>
        </authorList>
    </citation>
    <scope>NUCLEOTIDE SEQUENCE [LARGE SCALE GENOMIC DNA]</scope>
    <source>
        <strain evidence="2 3">W9851</strain>
    </source>
</reference>
<evidence type="ECO:0000313" key="3">
    <source>
        <dbReference type="Proteomes" id="UP000031364"/>
    </source>
</evidence>
<feature type="domain" description="HTH cro/C1-type" evidence="1">
    <location>
        <begin position="19"/>
        <end position="73"/>
    </location>
</feature>
<dbReference type="Proteomes" id="UP000031364">
    <property type="component" value="Unassembled WGS sequence"/>
</dbReference>
<organism evidence="2 3">
    <name type="scientific">Nocardia vulneris</name>
    <dbReference type="NCBI Taxonomy" id="1141657"/>
    <lineage>
        <taxon>Bacteria</taxon>
        <taxon>Bacillati</taxon>
        <taxon>Actinomycetota</taxon>
        <taxon>Actinomycetes</taxon>
        <taxon>Mycobacteriales</taxon>
        <taxon>Nocardiaceae</taxon>
        <taxon>Nocardia</taxon>
    </lineage>
</organism>
<proteinExistence type="predicted"/>
<sequence>MSERRADPTAVSFLIGYELRIARERARVSQVDASKEIGSSTAKINYLETGRTQQKPGDIRKLLALYGVDEKHAHRVVSLAARADQNPWWTPFGEVLPDWFKTFVGLEGMCEGLFAFESMKLPGQVQTPEYARALFADSIGIAPLEIDQVVQARMARQRLKTRTAPLNFRAVIDEAVLHRLVGGPQVMRQQLQHLLDLMERDNVELHVMPFAVPVHDGINGDFVLLHLPGDRSIGYIEHSTGALYVQDEDQLRWYKLAADRLCAAALSPADSADMIARRIELIGNN</sequence>
<evidence type="ECO:0000313" key="2">
    <source>
        <dbReference type="EMBL" id="KIA61118.1"/>
    </source>
</evidence>
<dbReference type="Pfam" id="PF19054">
    <property type="entry name" value="DUF5753"/>
    <property type="match status" value="1"/>
</dbReference>
<dbReference type="InterPro" id="IPR043917">
    <property type="entry name" value="DUF5753"/>
</dbReference>
<dbReference type="SUPFAM" id="SSF47413">
    <property type="entry name" value="lambda repressor-like DNA-binding domains"/>
    <property type="match status" value="1"/>
</dbReference>
<evidence type="ECO:0000259" key="1">
    <source>
        <dbReference type="PROSITE" id="PS50943"/>
    </source>
</evidence>
<dbReference type="Gene3D" id="1.10.260.40">
    <property type="entry name" value="lambda repressor-like DNA-binding domains"/>
    <property type="match status" value="1"/>
</dbReference>
<dbReference type="InterPro" id="IPR010982">
    <property type="entry name" value="Lambda_DNA-bd_dom_sf"/>
</dbReference>
<dbReference type="InterPro" id="IPR001387">
    <property type="entry name" value="Cro/C1-type_HTH"/>
</dbReference>
<dbReference type="EMBL" id="JNFP01000051">
    <property type="protein sequence ID" value="KIA61118.1"/>
    <property type="molecule type" value="Genomic_DNA"/>
</dbReference>
<dbReference type="SMART" id="SM00530">
    <property type="entry name" value="HTH_XRE"/>
    <property type="match status" value="1"/>
</dbReference>
<dbReference type="RefSeq" id="WP_043678267.1">
    <property type="nucleotide sequence ID" value="NZ_BDCI01000003.1"/>
</dbReference>
<dbReference type="CDD" id="cd00093">
    <property type="entry name" value="HTH_XRE"/>
    <property type="match status" value="1"/>
</dbReference>